<feature type="region of interest" description="Disordered" evidence="7">
    <location>
        <begin position="469"/>
        <end position="488"/>
    </location>
</feature>
<evidence type="ECO:0000256" key="2">
    <source>
        <dbReference type="ARBA" id="ARBA00009033"/>
    </source>
</evidence>
<dbReference type="PANTHER" id="PTHR10590:SF4">
    <property type="entry name" value="SOLUTE CARRIER FAMILY 28 MEMBER 3"/>
    <property type="match status" value="1"/>
</dbReference>
<dbReference type="Pfam" id="PF07662">
    <property type="entry name" value="Nucleos_tra2_C"/>
    <property type="match status" value="1"/>
</dbReference>
<proteinExistence type="inferred from homology"/>
<evidence type="ECO:0000313" key="13">
    <source>
        <dbReference type="Proteomes" id="UP000753908"/>
    </source>
</evidence>
<sequence>MSFLNLISFFGIFGLCAIAWLFSEHKRVIPWRVIIFGIGLQLILGFLVFQFPVTRFILDAFSRLLDAVFVAADFGARFVFGPALIPRVGEAPTPGIGTIFAFRVLPPVIFFSGLMALLYNIGVIQPVINFFAKVFYATMRLSGAEALSGSANIFVGIEAAIVVKPFLAKMTRSELCAILSCCFGTAASSTLIIYVKALENVFPNILVHLVSASIIAIPACFVLSKILVPETEVPLTAGGIPEEEKIQDKKDEEVVESDFQDAPTETVAGEPIERVSPVDAAIVGALDGVKMAVAIAAVLILILGLVSLINQLFGGLASLQNSDIFVFQLIGKFFSVVTLQNILGALFLPLTALTGVSLEWNELWRSSVIIGRRLFETAIPPYQTLGQDAAQGLLSDRAVLIISYALSGFAHIASVGIFVGGTIALIPSRRKDISELGWKALFVGTLATMMIACIAGVYDTGDPSILGEKTAPTAPITAPTPTTSPTVPVVTPSPTLTPIAPVVPLPIPVTPQPSPQTTVSPIPTTPSPTASPLQSTPRPTPPTTPRPTPQATASPTPTTFNPTPQATTSPTPTTPRPTPQATASPTPTTPNPTPQATTSPTPATPRPTPQTTATPSPSPQ</sequence>
<feature type="domain" description="Concentrative nucleoside transporter C-terminal" evidence="10">
    <location>
        <begin position="208"/>
        <end position="456"/>
    </location>
</feature>
<feature type="domain" description="Nucleoside transporter/FeoB GTPase Gate" evidence="11">
    <location>
        <begin position="101"/>
        <end position="198"/>
    </location>
</feature>
<reference evidence="12" key="2">
    <citation type="journal article" date="2022" name="Microbiol. Resour. Announc.">
        <title>Metagenome Sequencing to Explore Phylogenomics of Terrestrial Cyanobacteria.</title>
        <authorList>
            <person name="Ward R.D."/>
            <person name="Stajich J.E."/>
            <person name="Johansen J.R."/>
            <person name="Huntemann M."/>
            <person name="Clum A."/>
            <person name="Foster B."/>
            <person name="Foster B."/>
            <person name="Roux S."/>
            <person name="Palaniappan K."/>
            <person name="Varghese N."/>
            <person name="Mukherjee S."/>
            <person name="Reddy T.B.K."/>
            <person name="Daum C."/>
            <person name="Copeland A."/>
            <person name="Chen I.A."/>
            <person name="Ivanova N.N."/>
            <person name="Kyrpides N.C."/>
            <person name="Shapiro N."/>
            <person name="Eloe-Fadrosh E.A."/>
            <person name="Pietrasiak N."/>
        </authorList>
    </citation>
    <scope>NUCLEOTIDE SEQUENCE</scope>
    <source>
        <strain evidence="12">CPER-KK1</strain>
    </source>
</reference>
<feature type="transmembrane region" description="Helical" evidence="8">
    <location>
        <begin position="401"/>
        <end position="426"/>
    </location>
</feature>
<feature type="transmembrane region" description="Helical" evidence="8">
    <location>
        <begin position="144"/>
        <end position="163"/>
    </location>
</feature>
<dbReference type="GO" id="GO:0005337">
    <property type="term" value="F:nucleoside transmembrane transporter activity"/>
    <property type="evidence" value="ECO:0007669"/>
    <property type="project" value="InterPro"/>
</dbReference>
<accession>A0A951UB55</accession>
<dbReference type="EMBL" id="JAHHIF010000026">
    <property type="protein sequence ID" value="MBW4546509.1"/>
    <property type="molecule type" value="Genomic_DNA"/>
</dbReference>
<evidence type="ECO:0000256" key="8">
    <source>
        <dbReference type="SAM" id="Phobius"/>
    </source>
</evidence>
<feature type="compositionally biased region" description="Low complexity" evidence="7">
    <location>
        <begin position="515"/>
        <end position="537"/>
    </location>
</feature>
<keyword evidence="3" id="KW-1003">Cell membrane</keyword>
<evidence type="ECO:0000256" key="7">
    <source>
        <dbReference type="SAM" id="MobiDB-lite"/>
    </source>
</evidence>
<protein>
    <submittedName>
        <fullName evidence="12">Nucleoside:proton symporter</fullName>
    </submittedName>
</protein>
<dbReference type="GO" id="GO:0005886">
    <property type="term" value="C:plasma membrane"/>
    <property type="evidence" value="ECO:0007669"/>
    <property type="project" value="UniProtKB-SubCell"/>
</dbReference>
<feature type="transmembrane region" description="Helical" evidence="8">
    <location>
        <begin position="438"/>
        <end position="458"/>
    </location>
</feature>
<dbReference type="PANTHER" id="PTHR10590">
    <property type="entry name" value="SODIUM/NUCLEOSIDE COTRANSPORTER"/>
    <property type="match status" value="1"/>
</dbReference>
<evidence type="ECO:0000256" key="6">
    <source>
        <dbReference type="ARBA" id="ARBA00023136"/>
    </source>
</evidence>
<feature type="compositionally biased region" description="Low complexity" evidence="7">
    <location>
        <begin position="549"/>
        <end position="571"/>
    </location>
</feature>
<comment type="subcellular location">
    <subcellularLocation>
        <location evidence="1">Cell membrane</location>
        <topology evidence="1">Multi-pass membrane protein</topology>
    </subcellularLocation>
</comment>
<comment type="similarity">
    <text evidence="2">Belongs to the concentrative nucleoside transporter (CNT) (TC 2.A.41) family.</text>
</comment>
<feature type="transmembrane region" description="Helical" evidence="8">
    <location>
        <begin position="34"/>
        <end position="53"/>
    </location>
</feature>
<keyword evidence="4 8" id="KW-0812">Transmembrane</keyword>
<keyword evidence="6 8" id="KW-0472">Membrane</keyword>
<feature type="compositionally biased region" description="Low complexity" evidence="7">
    <location>
        <begin position="470"/>
        <end position="488"/>
    </location>
</feature>
<feature type="region of interest" description="Disordered" evidence="7">
    <location>
        <begin position="507"/>
        <end position="620"/>
    </location>
</feature>
<dbReference type="Pfam" id="PF01773">
    <property type="entry name" value="Nucleos_tra2_N"/>
    <property type="match status" value="1"/>
</dbReference>
<feature type="compositionally biased region" description="Low complexity" evidence="7">
    <location>
        <begin position="609"/>
        <end position="620"/>
    </location>
</feature>
<reference evidence="12" key="1">
    <citation type="submission" date="2021-05" db="EMBL/GenBank/DDBJ databases">
        <authorList>
            <person name="Pietrasiak N."/>
            <person name="Ward R."/>
            <person name="Stajich J.E."/>
            <person name="Kurbessoian T."/>
        </authorList>
    </citation>
    <scope>NUCLEOTIDE SEQUENCE</scope>
    <source>
        <strain evidence="12">CPER-KK1</strain>
    </source>
</reference>
<dbReference type="PRINTS" id="PR01217">
    <property type="entry name" value="PRICHEXTENSN"/>
</dbReference>
<organism evidence="12 13">
    <name type="scientific">Symplocastrum torsivum CPER-KK1</name>
    <dbReference type="NCBI Taxonomy" id="450513"/>
    <lineage>
        <taxon>Bacteria</taxon>
        <taxon>Bacillati</taxon>
        <taxon>Cyanobacteriota</taxon>
        <taxon>Cyanophyceae</taxon>
        <taxon>Oscillatoriophycideae</taxon>
        <taxon>Oscillatoriales</taxon>
        <taxon>Microcoleaceae</taxon>
        <taxon>Symplocastrum</taxon>
    </lineage>
</organism>
<gene>
    <name evidence="12" type="ORF">KME25_18985</name>
</gene>
<feature type="domain" description="Concentrative nucleoside transporter N-terminal" evidence="9">
    <location>
        <begin position="10"/>
        <end position="82"/>
    </location>
</feature>
<dbReference type="AlphaFoldDB" id="A0A951UB55"/>
<dbReference type="Proteomes" id="UP000753908">
    <property type="component" value="Unassembled WGS sequence"/>
</dbReference>
<feature type="transmembrane region" description="Helical" evidence="8">
    <location>
        <begin position="325"/>
        <end position="348"/>
    </location>
</feature>
<evidence type="ECO:0000313" key="12">
    <source>
        <dbReference type="EMBL" id="MBW4546509.1"/>
    </source>
</evidence>
<evidence type="ECO:0000256" key="4">
    <source>
        <dbReference type="ARBA" id="ARBA00022692"/>
    </source>
</evidence>
<name>A0A951UB55_9CYAN</name>
<evidence type="ECO:0000256" key="1">
    <source>
        <dbReference type="ARBA" id="ARBA00004651"/>
    </source>
</evidence>
<feature type="compositionally biased region" description="Pro residues" evidence="7">
    <location>
        <begin position="538"/>
        <end position="548"/>
    </location>
</feature>
<feature type="transmembrane region" description="Helical" evidence="8">
    <location>
        <begin position="108"/>
        <end position="132"/>
    </location>
</feature>
<feature type="transmembrane region" description="Helical" evidence="8">
    <location>
        <begin position="175"/>
        <end position="194"/>
    </location>
</feature>
<dbReference type="GO" id="GO:0015293">
    <property type="term" value="F:symporter activity"/>
    <property type="evidence" value="ECO:0007669"/>
    <property type="project" value="TreeGrafter"/>
</dbReference>
<dbReference type="InterPro" id="IPR011642">
    <property type="entry name" value="Gate_dom"/>
</dbReference>
<feature type="transmembrane region" description="Helical" evidence="8">
    <location>
        <begin position="206"/>
        <end position="228"/>
    </location>
</feature>
<evidence type="ECO:0000256" key="3">
    <source>
        <dbReference type="ARBA" id="ARBA00022475"/>
    </source>
</evidence>
<evidence type="ECO:0000259" key="10">
    <source>
        <dbReference type="Pfam" id="PF07662"/>
    </source>
</evidence>
<keyword evidence="5 8" id="KW-1133">Transmembrane helix</keyword>
<evidence type="ECO:0000256" key="5">
    <source>
        <dbReference type="ARBA" id="ARBA00022989"/>
    </source>
</evidence>
<comment type="caution">
    <text evidence="12">The sequence shown here is derived from an EMBL/GenBank/DDBJ whole genome shotgun (WGS) entry which is preliminary data.</text>
</comment>
<feature type="transmembrane region" description="Helical" evidence="8">
    <location>
        <begin position="6"/>
        <end position="22"/>
    </location>
</feature>
<dbReference type="InterPro" id="IPR002668">
    <property type="entry name" value="CNT_N_dom"/>
</dbReference>
<dbReference type="InterPro" id="IPR011657">
    <property type="entry name" value="CNT_C_dom"/>
</dbReference>
<evidence type="ECO:0000259" key="9">
    <source>
        <dbReference type="Pfam" id="PF01773"/>
    </source>
</evidence>
<feature type="transmembrane region" description="Helical" evidence="8">
    <location>
        <begin position="291"/>
        <end position="313"/>
    </location>
</feature>
<dbReference type="InterPro" id="IPR008276">
    <property type="entry name" value="C_nuclsd_transpt"/>
</dbReference>
<dbReference type="Pfam" id="PF07670">
    <property type="entry name" value="Gate"/>
    <property type="match status" value="1"/>
</dbReference>
<evidence type="ECO:0000259" key="11">
    <source>
        <dbReference type="Pfam" id="PF07670"/>
    </source>
</evidence>